<dbReference type="GO" id="GO:0046872">
    <property type="term" value="F:metal ion binding"/>
    <property type="evidence" value="ECO:0007669"/>
    <property type="project" value="UniProtKB-KW"/>
</dbReference>
<evidence type="ECO:0000259" key="10">
    <source>
        <dbReference type="Pfam" id="PF02875"/>
    </source>
</evidence>
<dbReference type="GO" id="GO:0008841">
    <property type="term" value="F:dihydrofolate synthase activity"/>
    <property type="evidence" value="ECO:0007669"/>
    <property type="project" value="TreeGrafter"/>
</dbReference>
<dbReference type="SUPFAM" id="SSF53623">
    <property type="entry name" value="MurD-like peptide ligases, catalytic domain"/>
    <property type="match status" value="1"/>
</dbReference>
<keyword evidence="4" id="KW-0436">Ligase</keyword>
<evidence type="ECO:0000313" key="15">
    <source>
        <dbReference type="EMBL" id="CAB4866982.1"/>
    </source>
</evidence>
<dbReference type="EMBL" id="CAEZZS010000041">
    <property type="protein sequence ID" value="CAB4779696.1"/>
    <property type="molecule type" value="Genomic_DNA"/>
</dbReference>
<dbReference type="PROSITE" id="PS01012">
    <property type="entry name" value="FOLYLPOLYGLU_SYNT_2"/>
    <property type="match status" value="1"/>
</dbReference>
<evidence type="ECO:0000256" key="9">
    <source>
        <dbReference type="ARBA" id="ARBA00022909"/>
    </source>
</evidence>
<reference evidence="14" key="1">
    <citation type="submission" date="2020-05" db="EMBL/GenBank/DDBJ databases">
        <authorList>
            <person name="Chiriac C."/>
            <person name="Salcher M."/>
            <person name="Ghai R."/>
            <person name="Kavagutti S V."/>
        </authorList>
    </citation>
    <scope>NUCLEOTIDE SEQUENCE</scope>
</reference>
<protein>
    <submittedName>
        <fullName evidence="14">Unannotated protein</fullName>
    </submittedName>
</protein>
<comment type="similarity">
    <text evidence="2">Belongs to the folylpolyglutamate synthase family.</text>
</comment>
<dbReference type="GO" id="GO:0005524">
    <property type="term" value="F:ATP binding"/>
    <property type="evidence" value="ECO:0007669"/>
    <property type="project" value="UniProtKB-KW"/>
</dbReference>
<keyword evidence="5" id="KW-0479">Metal-binding</keyword>
<dbReference type="InterPro" id="IPR036565">
    <property type="entry name" value="Mur-like_cat_sf"/>
</dbReference>
<accession>A0A6J6W8P0</accession>
<dbReference type="InterPro" id="IPR001645">
    <property type="entry name" value="Folylpolyglutamate_synth"/>
</dbReference>
<keyword evidence="8" id="KW-0460">Magnesium</keyword>
<dbReference type="InterPro" id="IPR004101">
    <property type="entry name" value="Mur_ligase_C"/>
</dbReference>
<dbReference type="PIRSF" id="PIRSF001563">
    <property type="entry name" value="Folylpolyglu_synth"/>
    <property type="match status" value="1"/>
</dbReference>
<gene>
    <name evidence="12" type="ORF">UFOPK1811_01064</name>
    <name evidence="13" type="ORF">UFOPK2360_00606</name>
    <name evidence="14" type="ORF">UFOPK2922_00939</name>
    <name evidence="15" type="ORF">UFOPK3306_00736</name>
</gene>
<evidence type="ECO:0000313" key="14">
    <source>
        <dbReference type="EMBL" id="CAB4779696.1"/>
    </source>
</evidence>
<dbReference type="GO" id="GO:0005737">
    <property type="term" value="C:cytoplasm"/>
    <property type="evidence" value="ECO:0007669"/>
    <property type="project" value="TreeGrafter"/>
</dbReference>
<dbReference type="Gene3D" id="3.90.190.20">
    <property type="entry name" value="Mur ligase, C-terminal domain"/>
    <property type="match status" value="1"/>
</dbReference>
<dbReference type="PANTHER" id="PTHR11136">
    <property type="entry name" value="FOLYLPOLYGLUTAMATE SYNTHASE-RELATED"/>
    <property type="match status" value="1"/>
</dbReference>
<dbReference type="Pfam" id="PF02875">
    <property type="entry name" value="Mur_ligase_C"/>
    <property type="match status" value="1"/>
</dbReference>
<dbReference type="InterPro" id="IPR036615">
    <property type="entry name" value="Mur_ligase_C_dom_sf"/>
</dbReference>
<evidence type="ECO:0000313" key="12">
    <source>
        <dbReference type="EMBL" id="CAB4604914.1"/>
    </source>
</evidence>
<keyword evidence="9" id="KW-0289">Folate biosynthesis</keyword>
<dbReference type="GO" id="GO:0046656">
    <property type="term" value="P:folic acid biosynthetic process"/>
    <property type="evidence" value="ECO:0007669"/>
    <property type="project" value="UniProtKB-KW"/>
</dbReference>
<dbReference type="InterPro" id="IPR013221">
    <property type="entry name" value="Mur_ligase_cen"/>
</dbReference>
<evidence type="ECO:0000256" key="4">
    <source>
        <dbReference type="ARBA" id="ARBA00022598"/>
    </source>
</evidence>
<keyword evidence="7" id="KW-0067">ATP-binding</keyword>
<organism evidence="14">
    <name type="scientific">freshwater metagenome</name>
    <dbReference type="NCBI Taxonomy" id="449393"/>
    <lineage>
        <taxon>unclassified sequences</taxon>
        <taxon>metagenomes</taxon>
        <taxon>ecological metagenomes</taxon>
    </lineage>
</organism>
<feature type="domain" description="Mur ligase C-terminal" evidence="10">
    <location>
        <begin position="312"/>
        <end position="436"/>
    </location>
</feature>
<evidence type="ECO:0000256" key="8">
    <source>
        <dbReference type="ARBA" id="ARBA00022842"/>
    </source>
</evidence>
<evidence type="ECO:0000256" key="3">
    <source>
        <dbReference type="ARBA" id="ARBA00011245"/>
    </source>
</evidence>
<evidence type="ECO:0000256" key="6">
    <source>
        <dbReference type="ARBA" id="ARBA00022741"/>
    </source>
</evidence>
<evidence type="ECO:0000259" key="11">
    <source>
        <dbReference type="Pfam" id="PF08245"/>
    </source>
</evidence>
<dbReference type="PANTHER" id="PTHR11136:SF0">
    <property type="entry name" value="DIHYDROFOLATE SYNTHETASE-RELATED"/>
    <property type="match status" value="1"/>
</dbReference>
<comment type="cofactor">
    <cofactor evidence="1">
        <name>Mg(2+)</name>
        <dbReference type="ChEBI" id="CHEBI:18420"/>
    </cofactor>
</comment>
<name>A0A6J6W8P0_9ZZZZ</name>
<dbReference type="GO" id="GO:0004326">
    <property type="term" value="F:tetrahydrofolylpolyglutamate synthase activity"/>
    <property type="evidence" value="ECO:0007669"/>
    <property type="project" value="InterPro"/>
</dbReference>
<evidence type="ECO:0000256" key="1">
    <source>
        <dbReference type="ARBA" id="ARBA00001946"/>
    </source>
</evidence>
<dbReference type="FunFam" id="3.40.1190.10:FF:000004">
    <property type="entry name" value="Dihydrofolate synthase/folylpolyglutamate synthase"/>
    <property type="match status" value="1"/>
</dbReference>
<dbReference type="Pfam" id="PF08245">
    <property type="entry name" value="Mur_ligase_M"/>
    <property type="match status" value="1"/>
</dbReference>
<dbReference type="EMBL" id="CAEZUJ010000049">
    <property type="protein sequence ID" value="CAB4604914.1"/>
    <property type="molecule type" value="Genomic_DNA"/>
</dbReference>
<evidence type="ECO:0000313" key="13">
    <source>
        <dbReference type="EMBL" id="CAB4681671.1"/>
    </source>
</evidence>
<dbReference type="Gene3D" id="3.40.1190.10">
    <property type="entry name" value="Mur-like, catalytic domain"/>
    <property type="match status" value="1"/>
</dbReference>
<sequence>MAKSLDTREEEKFIQIMKVLDAKWPESKIEPSLDRIKALVDILGAPQDTFRSIHIAGTNGKTSTSRMIDSLLQAFELRTGRFTSPHLESPLERISLNGTPITPTFFNYTYNDIASYIDLIDERSDSKGIPLSYFEVMTAIAFAAFADAPIDVAVLEAGMGGEWDATNVVSSDVAVMMPIGLDHQEYLGETIAEIAETKAGIFESGKPVVMAHQEMEAAQVLMRKAAEMEAIPLREGLDFGIEKRSLAVGGQLLTIQGIGGTYEEIFLPLHGRHQGSNAAVALVTLEAFLGGGSNSLDSDVIREGFANASSPGRLEIMRRNPTVMIDAAHNAHGAIALSQALAEEFTFDRVIAVVAILGDKDVVKFLNELSKVADEIIVTRNSSPRAMPIEDLKRIAVDIFEEGAVSAAPSIAAAIQEAVEKASQPNVSIGVLVTGSVVTAGAARALLKRDK</sequence>
<dbReference type="AlphaFoldDB" id="A0A6J6W8P0"/>
<evidence type="ECO:0000256" key="2">
    <source>
        <dbReference type="ARBA" id="ARBA00008276"/>
    </source>
</evidence>
<dbReference type="InterPro" id="IPR018109">
    <property type="entry name" value="Folylpolyglutamate_synth_CS"/>
</dbReference>
<proteinExistence type="inferred from homology"/>
<evidence type="ECO:0000256" key="7">
    <source>
        <dbReference type="ARBA" id="ARBA00022840"/>
    </source>
</evidence>
<keyword evidence="6" id="KW-0547">Nucleotide-binding</keyword>
<dbReference type="EMBL" id="CAFBLI010000046">
    <property type="protein sequence ID" value="CAB4866982.1"/>
    <property type="molecule type" value="Genomic_DNA"/>
</dbReference>
<evidence type="ECO:0000256" key="5">
    <source>
        <dbReference type="ARBA" id="ARBA00022723"/>
    </source>
</evidence>
<dbReference type="EMBL" id="CAEZXH010000027">
    <property type="protein sequence ID" value="CAB4681671.1"/>
    <property type="molecule type" value="Genomic_DNA"/>
</dbReference>
<comment type="subunit">
    <text evidence="3">Monomer.</text>
</comment>
<dbReference type="NCBIfam" id="TIGR01499">
    <property type="entry name" value="folC"/>
    <property type="match status" value="1"/>
</dbReference>
<dbReference type="SUPFAM" id="SSF53244">
    <property type="entry name" value="MurD-like peptide ligases, peptide-binding domain"/>
    <property type="match status" value="1"/>
</dbReference>
<feature type="domain" description="Mur ligase central" evidence="11">
    <location>
        <begin position="55"/>
        <end position="284"/>
    </location>
</feature>